<gene>
    <name evidence="1" type="ORF">J2Z20_003609</name>
</gene>
<evidence type="ECO:0000313" key="1">
    <source>
        <dbReference type="EMBL" id="MBP1938667.1"/>
    </source>
</evidence>
<sequence length="85" mass="9439">MCPADSASLLLKFLIESTSNFCRTEGRMARCVNMVLYAAPASANRPSKVLKRCPYFNPFPDGNIPLDEPLTMPLLHISSRTGTHR</sequence>
<dbReference type="EMBL" id="JAGGKP010000021">
    <property type="protein sequence ID" value="MBP1938667.1"/>
    <property type="molecule type" value="Genomic_DNA"/>
</dbReference>
<proteinExistence type="predicted"/>
<evidence type="ECO:0008006" key="3">
    <source>
        <dbReference type="Google" id="ProtNLM"/>
    </source>
</evidence>
<accession>A0ABS4H8I3</accession>
<dbReference type="Proteomes" id="UP001519273">
    <property type="component" value="Unassembled WGS sequence"/>
</dbReference>
<name>A0ABS4H8I3_9BACL</name>
<reference evidence="1 2" key="1">
    <citation type="submission" date="2021-03" db="EMBL/GenBank/DDBJ databases">
        <title>Genomic Encyclopedia of Type Strains, Phase IV (KMG-IV): sequencing the most valuable type-strain genomes for metagenomic binning, comparative biology and taxonomic classification.</title>
        <authorList>
            <person name="Goeker M."/>
        </authorList>
    </citation>
    <scope>NUCLEOTIDE SEQUENCE [LARGE SCALE GENOMIC DNA]</scope>
    <source>
        <strain evidence="1 2">DSM 23491</strain>
    </source>
</reference>
<evidence type="ECO:0000313" key="2">
    <source>
        <dbReference type="Proteomes" id="UP001519273"/>
    </source>
</evidence>
<dbReference type="RefSeq" id="WP_209853380.1">
    <property type="nucleotide sequence ID" value="NZ_CBCRVE010000026.1"/>
</dbReference>
<protein>
    <recommendedName>
        <fullName evidence="3">Secreted protein</fullName>
    </recommendedName>
</protein>
<keyword evidence="2" id="KW-1185">Reference proteome</keyword>
<organism evidence="1 2">
    <name type="scientific">Paenibacillus sediminis</name>
    <dbReference type="NCBI Taxonomy" id="664909"/>
    <lineage>
        <taxon>Bacteria</taxon>
        <taxon>Bacillati</taxon>
        <taxon>Bacillota</taxon>
        <taxon>Bacilli</taxon>
        <taxon>Bacillales</taxon>
        <taxon>Paenibacillaceae</taxon>
        <taxon>Paenibacillus</taxon>
    </lineage>
</organism>
<comment type="caution">
    <text evidence="1">The sequence shown here is derived from an EMBL/GenBank/DDBJ whole genome shotgun (WGS) entry which is preliminary data.</text>
</comment>